<gene>
    <name evidence="1" type="ORF">EZS28_035376</name>
</gene>
<dbReference type="InterPro" id="IPR011050">
    <property type="entry name" value="Pectin_lyase_fold/virulence"/>
</dbReference>
<dbReference type="Proteomes" id="UP000324800">
    <property type="component" value="Unassembled WGS sequence"/>
</dbReference>
<reference evidence="1 2" key="1">
    <citation type="submission" date="2019-03" db="EMBL/GenBank/DDBJ databases">
        <title>Single cell metagenomics reveals metabolic interactions within the superorganism composed of flagellate Streblomastix strix and complex community of Bacteroidetes bacteria on its surface.</title>
        <authorList>
            <person name="Treitli S.C."/>
            <person name="Kolisko M."/>
            <person name="Husnik F."/>
            <person name="Keeling P."/>
            <person name="Hampl V."/>
        </authorList>
    </citation>
    <scope>NUCLEOTIDE SEQUENCE [LARGE SCALE GENOMIC DNA]</scope>
    <source>
        <strain evidence="1">ST1C</strain>
    </source>
</reference>
<accession>A0A5J4UF95</accession>
<sequence length="641" mass="71987">SEYYGGMLILRGNGNIELTNVYFRQREQIINQSSSSIYATAGDVIITNCSFERATFINRYDSDIHAATIYCDDSFRLLQITQTNISQQFTSFVVPPTSDIIQNKQMYDYRCGAIVVLNAQQLKFEQCNFNQNQGWKVGAINIQQMNQNFVQSETGSDPTTHQLSFKQCYFNDNKAVEYTTIQELNLKMDIGNDIILDHIYTKNEIEQSIESSNSSSAVPKIGSIHNSFSIGVFDYLLFARRTAEVAYVSVDGTDQITSVSGQKTNPLHTIEFAAFHTTSSQTRHSQIFVFPGVFREKIIFVGGHSLAITGTAEGQTEPVSSFFTYDKPGPSVIQDSIDMYEDFIQIYDGFLSLQCLVIQIDNTDQLQSTNHAVAIHGTFANVTVEFCAFRTVNSRGYIDKDFLYLDRGGNLTIRYTTIENIYEKYQPIICLAVSERSNVMFQNVSITSCQIHESSSGVVHIQYYTGGTVTFESCYFRYNSVVTPFYLGKKPFGGALLIELCRSSFSASQGSDGGWSQLSNTRVLNIRDCIFDSNIGDCGGAVTVSGTRDLLQEQRIHFSHCEFMNNIAGSIFIYEDEPFGNDIYFYINDASSILYNETSSTTGQSSKIQSTFFTQCSSYNYSPLVNYLGNKEGTLNLDQYE</sequence>
<evidence type="ECO:0000313" key="1">
    <source>
        <dbReference type="EMBL" id="KAA6369097.1"/>
    </source>
</evidence>
<evidence type="ECO:0000313" key="2">
    <source>
        <dbReference type="Proteomes" id="UP000324800"/>
    </source>
</evidence>
<name>A0A5J4UF95_9EUKA</name>
<dbReference type="AlphaFoldDB" id="A0A5J4UF95"/>
<feature type="non-terminal residue" evidence="1">
    <location>
        <position position="1"/>
    </location>
</feature>
<dbReference type="SUPFAM" id="SSF51126">
    <property type="entry name" value="Pectin lyase-like"/>
    <property type="match status" value="1"/>
</dbReference>
<evidence type="ECO:0008006" key="3">
    <source>
        <dbReference type="Google" id="ProtNLM"/>
    </source>
</evidence>
<protein>
    <recommendedName>
        <fullName evidence="3">Right handed beta helix domain-containing protein</fullName>
    </recommendedName>
</protein>
<proteinExistence type="predicted"/>
<dbReference type="EMBL" id="SNRW01016698">
    <property type="protein sequence ID" value="KAA6369097.1"/>
    <property type="molecule type" value="Genomic_DNA"/>
</dbReference>
<comment type="caution">
    <text evidence="1">The sequence shown here is derived from an EMBL/GenBank/DDBJ whole genome shotgun (WGS) entry which is preliminary data.</text>
</comment>
<organism evidence="1 2">
    <name type="scientific">Streblomastix strix</name>
    <dbReference type="NCBI Taxonomy" id="222440"/>
    <lineage>
        <taxon>Eukaryota</taxon>
        <taxon>Metamonada</taxon>
        <taxon>Preaxostyla</taxon>
        <taxon>Oxymonadida</taxon>
        <taxon>Streblomastigidae</taxon>
        <taxon>Streblomastix</taxon>
    </lineage>
</organism>